<dbReference type="InterPro" id="IPR011033">
    <property type="entry name" value="PRC_barrel-like_sf"/>
</dbReference>
<dbReference type="EMBL" id="CAVK010000087">
    <property type="protein sequence ID" value="CCW17620.1"/>
    <property type="molecule type" value="Genomic_DNA"/>
</dbReference>
<dbReference type="PANTHER" id="PTHR36505">
    <property type="entry name" value="BLR1072 PROTEIN"/>
    <property type="match status" value="1"/>
</dbReference>
<reference evidence="1 2" key="1">
    <citation type="submission" date="2013-03" db="EMBL/GenBank/DDBJ databases">
        <authorList>
            <person name="Le V."/>
        </authorList>
    </citation>
    <scope>NUCLEOTIDE SEQUENCE [LARGE SCALE GENOMIC DNA]</scope>
    <source>
        <strain evidence="1 2">BiD32</strain>
    </source>
</reference>
<evidence type="ECO:0000313" key="2">
    <source>
        <dbReference type="Proteomes" id="UP000013201"/>
    </source>
</evidence>
<keyword evidence="2" id="KW-1185">Reference proteome</keyword>
<comment type="caution">
    <text evidence="1">The sequence shown here is derived from an EMBL/GenBank/DDBJ whole genome shotgun (WGS) entry which is preliminary data.</text>
</comment>
<protein>
    <recommendedName>
        <fullName evidence="3">PRC-barrel domain-containing protein</fullName>
    </recommendedName>
</protein>
<proteinExistence type="predicted"/>
<dbReference type="AlphaFoldDB" id="N1MK76"/>
<dbReference type="Gene3D" id="2.30.30.240">
    <property type="entry name" value="PRC-barrel domain"/>
    <property type="match status" value="1"/>
</dbReference>
<organism evidence="1 2">
    <name type="scientific">Sphingobium indicum BiD32</name>
    <dbReference type="NCBI Taxonomy" id="1301087"/>
    <lineage>
        <taxon>Bacteria</taxon>
        <taxon>Pseudomonadati</taxon>
        <taxon>Pseudomonadota</taxon>
        <taxon>Alphaproteobacteria</taxon>
        <taxon>Sphingomonadales</taxon>
        <taxon>Sphingomonadaceae</taxon>
        <taxon>Sphingobium</taxon>
    </lineage>
</organism>
<gene>
    <name evidence="1" type="ORF">EBBID32_19610</name>
</gene>
<sequence>MAYAILSFGGFLGIGSRVHPIPWEKLSYDLGMHVYRVNLTREQLRNAPTLHLDEADRPSDRSADERLYDYYGANQYWGY</sequence>
<evidence type="ECO:0000313" key="1">
    <source>
        <dbReference type="EMBL" id="CCW17620.1"/>
    </source>
</evidence>
<evidence type="ECO:0008006" key="3">
    <source>
        <dbReference type="Google" id="ProtNLM"/>
    </source>
</evidence>
<name>N1MK76_9SPHN</name>
<dbReference type="SUPFAM" id="SSF50346">
    <property type="entry name" value="PRC-barrel domain"/>
    <property type="match status" value="1"/>
</dbReference>
<reference evidence="2" key="2">
    <citation type="submission" date="2013-04" db="EMBL/GenBank/DDBJ databases">
        <title>Bisphenol A degrading Sphingobium sp. strain BiD32.</title>
        <authorList>
            <person name="Nielsen J.L."/>
            <person name="Zhou N.A."/>
            <person name="Kjeldal H."/>
        </authorList>
    </citation>
    <scope>NUCLEOTIDE SEQUENCE [LARGE SCALE GENOMIC DNA]</scope>
    <source>
        <strain evidence="2">BiD32</strain>
    </source>
</reference>
<accession>N1MK76</accession>
<dbReference type="PANTHER" id="PTHR36505:SF1">
    <property type="entry name" value="BLR1072 PROTEIN"/>
    <property type="match status" value="1"/>
</dbReference>
<dbReference type="Proteomes" id="UP000013201">
    <property type="component" value="Unassembled WGS sequence"/>
</dbReference>